<organism evidence="1 2">
    <name type="scientific">Roseiconus lacunae</name>
    <dbReference type="NCBI Taxonomy" id="2605694"/>
    <lineage>
        <taxon>Bacteria</taxon>
        <taxon>Pseudomonadati</taxon>
        <taxon>Planctomycetota</taxon>
        <taxon>Planctomycetia</taxon>
        <taxon>Pirellulales</taxon>
        <taxon>Pirellulaceae</taxon>
        <taxon>Roseiconus</taxon>
    </lineage>
</organism>
<dbReference type="EMBL" id="JASZZN010000016">
    <property type="protein sequence ID" value="MDM4017789.1"/>
    <property type="molecule type" value="Genomic_DNA"/>
</dbReference>
<dbReference type="Gene3D" id="1.50.10.20">
    <property type="match status" value="1"/>
</dbReference>
<dbReference type="CDD" id="cd00688">
    <property type="entry name" value="ISOPREN_C2_like"/>
    <property type="match status" value="1"/>
</dbReference>
<sequence length="383" mass="43097">MRELPFSRRSCCQIMAGGIVAAPSNVLGYKSLSNDRRWQRSQRWLLDQQSDDGGWHSKNYRDLEDGLGMTALVLYALSQRRTSNESEPADATRRGISFLETRLLKRLNDTSADTPLSRENYTIALLLAALRPYDEVVFAGLTQKLAIRLKQRQLKHTHDSEMSRMNAGGWGFSDSPMRDSVSQASANVSVTAYALEGLQAVGALTDVIQTAVLRFIDRCRSRERLTKSIGYFFTPNPNDPLNKAGSRRTSNGELHARAYRSATADALVCRLICLKQHQDPTTQAIFKYLCQDLREYLTQVDTKSHSVDVLRGIDFYHAASLGRVLRLNPEPQLLKLQLEYLRALESCRQDAGQYFSPYPWMRENDPLIATSFVLIASAALATP</sequence>
<gene>
    <name evidence="1" type="ORF">QTN89_20240</name>
</gene>
<comment type="caution">
    <text evidence="1">The sequence shown here is derived from an EMBL/GenBank/DDBJ whole genome shotgun (WGS) entry which is preliminary data.</text>
</comment>
<dbReference type="InterPro" id="IPR008930">
    <property type="entry name" value="Terpenoid_cyclase/PrenylTrfase"/>
</dbReference>
<name>A0ABT7PMQ2_9BACT</name>
<keyword evidence="2" id="KW-1185">Reference proteome</keyword>
<dbReference type="RefSeq" id="WP_289165340.1">
    <property type="nucleotide sequence ID" value="NZ_JASZZN010000016.1"/>
</dbReference>
<dbReference type="SUPFAM" id="SSF48239">
    <property type="entry name" value="Terpenoid cyclases/Protein prenyltransferases"/>
    <property type="match status" value="1"/>
</dbReference>
<protein>
    <submittedName>
        <fullName evidence="1">Terpene cyclase/mutase family protein</fullName>
    </submittedName>
</protein>
<reference evidence="1 2" key="1">
    <citation type="submission" date="2023-06" db="EMBL/GenBank/DDBJ databases">
        <title>Roseiconus lacunae JC819 isolated from Gulf of Mannar region, Tamil Nadu.</title>
        <authorList>
            <person name="Pk S."/>
            <person name="Ch S."/>
            <person name="Ch V.R."/>
        </authorList>
    </citation>
    <scope>NUCLEOTIDE SEQUENCE [LARGE SCALE GENOMIC DNA]</scope>
    <source>
        <strain evidence="1 2">JC819</strain>
    </source>
</reference>
<proteinExistence type="predicted"/>
<evidence type="ECO:0000313" key="1">
    <source>
        <dbReference type="EMBL" id="MDM4017789.1"/>
    </source>
</evidence>
<dbReference type="Proteomes" id="UP001239462">
    <property type="component" value="Unassembled WGS sequence"/>
</dbReference>
<accession>A0ABT7PMQ2</accession>
<evidence type="ECO:0000313" key="2">
    <source>
        <dbReference type="Proteomes" id="UP001239462"/>
    </source>
</evidence>